<dbReference type="InterPro" id="IPR001830">
    <property type="entry name" value="Glyco_trans_20"/>
</dbReference>
<dbReference type="Gene3D" id="3.30.70.1020">
    <property type="entry name" value="Trehalose-6-phosphate phosphatase related protein, domain 2"/>
    <property type="match status" value="1"/>
</dbReference>
<dbReference type="Gene3D" id="3.40.50.2000">
    <property type="entry name" value="Glycogen Phosphorylase B"/>
    <property type="match status" value="2"/>
</dbReference>
<name>A0ABZ1BLC6_9FIRM</name>
<dbReference type="SUPFAM" id="SSF56784">
    <property type="entry name" value="HAD-like"/>
    <property type="match status" value="1"/>
</dbReference>
<comment type="catalytic activity">
    <reaction evidence="6">
        <text>D-glucose 6-phosphate + UDP-alpha-D-glucose = alpha,alpha-trehalose 6-phosphate + UDP + H(+)</text>
        <dbReference type="Rhea" id="RHEA:18889"/>
        <dbReference type="ChEBI" id="CHEBI:15378"/>
        <dbReference type="ChEBI" id="CHEBI:58223"/>
        <dbReference type="ChEBI" id="CHEBI:58429"/>
        <dbReference type="ChEBI" id="CHEBI:58885"/>
        <dbReference type="ChEBI" id="CHEBI:61548"/>
        <dbReference type="EC" id="2.4.1.15"/>
    </reaction>
</comment>
<dbReference type="NCBIfam" id="TIGR00685">
    <property type="entry name" value="T6PP"/>
    <property type="match status" value="1"/>
</dbReference>
<sequence>MARLVVVANRLPVSVIKRKDGLRVSSSPGGLASGLSACFRPESDRWVGWPGIAAERLSMAERESLEGRLRRRGHCPVFLSQEEVERYYLGFSNRTLWPLAHYFPQYAVYDRSLWEAYRRVNQRFAETVVEVVEPGDTIWVHDYQLMLLPGMLRQRLGTDATIGFFLHIPFPSFEVFRTLPWRREMVEGLMGADLVGFHTYDDALHFLESVRRLTGASDNVGRITWEGRVVTVDAFPMGIDVDRYAGASQLPEVEEQLRRVRQQLGATRVVLSVDRLDYSKGIPQRLEAFELFLERHPQYRERVTMVMVAVPSRTEVPAYQALKREVDERISRINGRYGTLGWMPIRYLYRSLPFAALAALYHVADVALVTPLRDGMNLVCKEFVASKRDGRGVLILSEMAGAAKQLPEALLVNPHNVEQMAAALDEALSMSEDDQRARNRLMQQRLRQYDVDWWATTFLRRLEEARGVQRALAQKRLTEADRRAMVQAYRAAQCRLILLDYDGTLVPFAGRPDYAWPDPELLELLQALCDQPRNRVAFVSGRDRHTLTRWLGHLGAAMAAEHGVWLRSPGGEWELVEELADPQWKRVIRPVLEQFAAQTPGAFVEEKDFSLVWHYRQVDPALASVRLGELKSALMQLTARLDVGVLDGDRAVEVKDAAINKGRVTSRWLEGGRYDFILAAGDDTTDEDMFAALPAEAYTIKVRFGPTRARYYVDDSRALRDLLAEMARPG</sequence>
<evidence type="ECO:0000256" key="4">
    <source>
        <dbReference type="ARBA" id="ARBA00022676"/>
    </source>
</evidence>
<evidence type="ECO:0000256" key="3">
    <source>
        <dbReference type="ARBA" id="ARBA00008799"/>
    </source>
</evidence>
<comment type="similarity">
    <text evidence="3">Belongs to the glycosyltransferase 20 family.</text>
</comment>
<dbReference type="Pfam" id="PF02358">
    <property type="entry name" value="Trehalose_PPase"/>
    <property type="match status" value="1"/>
</dbReference>
<comment type="pathway">
    <text evidence="1">Glycan biosynthesis; trehalose biosynthesis.</text>
</comment>
<evidence type="ECO:0000256" key="5">
    <source>
        <dbReference type="ARBA" id="ARBA00022679"/>
    </source>
</evidence>
<dbReference type="SUPFAM" id="SSF53756">
    <property type="entry name" value="UDP-Glycosyltransferase/glycogen phosphorylase"/>
    <property type="match status" value="1"/>
</dbReference>
<dbReference type="NCBIfam" id="NF011071">
    <property type="entry name" value="PRK14501.1"/>
    <property type="match status" value="1"/>
</dbReference>
<accession>A0ABZ1BLC6</accession>
<evidence type="ECO:0000313" key="8">
    <source>
        <dbReference type="EMBL" id="WRP13616.1"/>
    </source>
</evidence>
<dbReference type="InterPro" id="IPR006379">
    <property type="entry name" value="HAD-SF_hydro_IIB"/>
</dbReference>
<comment type="similarity">
    <text evidence="2">In the C-terminal section; belongs to the trehalose phosphatase family.</text>
</comment>
<dbReference type="Proteomes" id="UP001333102">
    <property type="component" value="Chromosome"/>
</dbReference>
<organism evidence="8 9">
    <name type="scientific">Geochorda subterranea</name>
    <dbReference type="NCBI Taxonomy" id="3109564"/>
    <lineage>
        <taxon>Bacteria</taxon>
        <taxon>Bacillati</taxon>
        <taxon>Bacillota</taxon>
        <taxon>Limnochordia</taxon>
        <taxon>Limnochordales</taxon>
        <taxon>Geochordaceae</taxon>
        <taxon>Geochorda</taxon>
    </lineage>
</organism>
<evidence type="ECO:0000256" key="2">
    <source>
        <dbReference type="ARBA" id="ARBA00006330"/>
    </source>
</evidence>
<dbReference type="CDD" id="cd01627">
    <property type="entry name" value="HAD_TPP"/>
    <property type="match status" value="1"/>
</dbReference>
<proteinExistence type="inferred from homology"/>
<dbReference type="EMBL" id="CP141614">
    <property type="protein sequence ID" value="WRP13616.1"/>
    <property type="molecule type" value="Genomic_DNA"/>
</dbReference>
<dbReference type="NCBIfam" id="TIGR01484">
    <property type="entry name" value="HAD-SF-IIB"/>
    <property type="match status" value="1"/>
</dbReference>
<dbReference type="PANTHER" id="PTHR10788">
    <property type="entry name" value="TREHALOSE-6-PHOSPHATE SYNTHASE"/>
    <property type="match status" value="1"/>
</dbReference>
<evidence type="ECO:0000256" key="7">
    <source>
        <dbReference type="NCBIfam" id="TIGR02400"/>
    </source>
</evidence>
<protein>
    <recommendedName>
        <fullName evidence="7">Alpha,alpha-trehalose-phosphate synthase</fullName>
        <ecNumber evidence="7">2.4.1.15</ecNumber>
    </recommendedName>
</protein>
<dbReference type="InterPro" id="IPR003337">
    <property type="entry name" value="Trehalose_PPase"/>
</dbReference>
<dbReference type="InterPro" id="IPR012766">
    <property type="entry name" value="Trehalose_OtsA"/>
</dbReference>
<dbReference type="PANTHER" id="PTHR10788:SF106">
    <property type="entry name" value="BCDNA.GH08860"/>
    <property type="match status" value="1"/>
</dbReference>
<dbReference type="Gene3D" id="3.40.50.1000">
    <property type="entry name" value="HAD superfamily/HAD-like"/>
    <property type="match status" value="1"/>
</dbReference>
<evidence type="ECO:0000256" key="6">
    <source>
        <dbReference type="ARBA" id="ARBA00048039"/>
    </source>
</evidence>
<dbReference type="Pfam" id="PF00982">
    <property type="entry name" value="Glyco_transf_20"/>
    <property type="match status" value="1"/>
</dbReference>
<keyword evidence="5" id="KW-0808">Transferase</keyword>
<reference evidence="9" key="1">
    <citation type="submission" date="2023-12" db="EMBL/GenBank/DDBJ databases">
        <title>Novel isolates from deep terrestrial aquifers shed light on the physiology and ecology of the class Limnochordia.</title>
        <authorList>
            <person name="Karnachuk O.V."/>
            <person name="Lukina A.P."/>
            <person name="Avakyan M.R."/>
            <person name="Kadnikov V."/>
            <person name="Begmatov S."/>
            <person name="Beletsky A.V."/>
            <person name="Mardanov A.V."/>
            <person name="Ravin N.V."/>
        </authorList>
    </citation>
    <scope>NUCLEOTIDE SEQUENCE [LARGE SCALE GENOMIC DNA]</scope>
    <source>
        <strain evidence="9">LN</strain>
    </source>
</reference>
<evidence type="ECO:0000256" key="1">
    <source>
        <dbReference type="ARBA" id="ARBA00005199"/>
    </source>
</evidence>
<dbReference type="CDD" id="cd03788">
    <property type="entry name" value="GT20_TPS"/>
    <property type="match status" value="1"/>
</dbReference>
<dbReference type="InterPro" id="IPR023214">
    <property type="entry name" value="HAD_sf"/>
</dbReference>
<dbReference type="EC" id="2.4.1.15" evidence="7"/>
<keyword evidence="4" id="KW-0328">Glycosyltransferase</keyword>
<keyword evidence="9" id="KW-1185">Reference proteome</keyword>
<gene>
    <name evidence="8" type="ORF">VLY81_09150</name>
</gene>
<dbReference type="InterPro" id="IPR036412">
    <property type="entry name" value="HAD-like_sf"/>
</dbReference>
<dbReference type="NCBIfam" id="TIGR02400">
    <property type="entry name" value="trehalose_OtsA"/>
    <property type="match status" value="1"/>
</dbReference>
<evidence type="ECO:0000313" key="9">
    <source>
        <dbReference type="Proteomes" id="UP001333102"/>
    </source>
</evidence>
<dbReference type="RefSeq" id="WP_324667861.1">
    <property type="nucleotide sequence ID" value="NZ_CP141614.1"/>
</dbReference>